<gene>
    <name evidence="1" type="ORF">GSTUAT00009006001</name>
</gene>
<accession>A0A292PK83</accession>
<protein>
    <submittedName>
        <fullName evidence="1">Uncharacterized protein</fullName>
    </submittedName>
</protein>
<organism evidence="1 2">
    <name type="scientific">Tuber aestivum</name>
    <name type="common">summer truffle</name>
    <dbReference type="NCBI Taxonomy" id="59557"/>
    <lineage>
        <taxon>Eukaryota</taxon>
        <taxon>Fungi</taxon>
        <taxon>Dikarya</taxon>
        <taxon>Ascomycota</taxon>
        <taxon>Pezizomycotina</taxon>
        <taxon>Pezizomycetes</taxon>
        <taxon>Pezizales</taxon>
        <taxon>Tuberaceae</taxon>
        <taxon>Tuber</taxon>
    </lineage>
</organism>
<reference evidence="1" key="1">
    <citation type="submission" date="2015-10" db="EMBL/GenBank/DDBJ databases">
        <authorList>
            <person name="Regsiter A."/>
            <person name="william w."/>
        </authorList>
    </citation>
    <scope>NUCLEOTIDE SEQUENCE</scope>
    <source>
        <strain evidence="1">Montdore</strain>
    </source>
</reference>
<proteinExistence type="predicted"/>
<dbReference type="Proteomes" id="UP001412239">
    <property type="component" value="Unassembled WGS sequence"/>
</dbReference>
<name>A0A292PK83_9PEZI</name>
<dbReference type="EMBL" id="LN891282">
    <property type="protein sequence ID" value="CUS06917.1"/>
    <property type="molecule type" value="Genomic_DNA"/>
</dbReference>
<feature type="non-terminal residue" evidence="1">
    <location>
        <position position="1"/>
    </location>
</feature>
<dbReference type="AlphaFoldDB" id="A0A292PK83"/>
<evidence type="ECO:0000313" key="2">
    <source>
        <dbReference type="Proteomes" id="UP001412239"/>
    </source>
</evidence>
<evidence type="ECO:0000313" key="1">
    <source>
        <dbReference type="EMBL" id="CUS06917.1"/>
    </source>
</evidence>
<keyword evidence="2" id="KW-1185">Reference proteome</keyword>
<sequence>MRRQSSGGRIALVASEIVYEPGMKVALYSSSKVDWMVQAMGMLRSLGQSLINADITITLSLQVSCPLNLSIPSSQLSQERAHGYSPRGRSRHRVLCWCQGEITYPNSRNIPRGCGERATQTLEPEDGSCLEGNAHGDGRAIFDAEQYVGW</sequence>